<dbReference type="InterPro" id="IPR029046">
    <property type="entry name" value="LolA/LolB/LppX"/>
</dbReference>
<dbReference type="Proteomes" id="UP001156641">
    <property type="component" value="Unassembled WGS sequence"/>
</dbReference>
<evidence type="ECO:0000313" key="3">
    <source>
        <dbReference type="Proteomes" id="UP001156641"/>
    </source>
</evidence>
<sequence>MAQTHPFVLSPADQALVTQVETYLNQQTGLTANFLQVAADGSTRTGKAWLERPGKMRFEYDPPDKQLLVAGFGLLVYYDPDLDQTTNIPLGSTPLGILLAKHVNLNSAGVVVTNIQRQPGEDDITLVRKDKAAAGSLTLVFGTDPLELRQWVVVDAQGRQTRVSLYDIVPGGPYPDSLFQYNTGTSPIQSGG</sequence>
<reference evidence="3" key="1">
    <citation type="journal article" date="2019" name="Int. J. Syst. Evol. Microbiol.">
        <title>The Global Catalogue of Microorganisms (GCM) 10K type strain sequencing project: providing services to taxonomists for standard genome sequencing and annotation.</title>
        <authorList>
            <consortium name="The Broad Institute Genomics Platform"/>
            <consortium name="The Broad Institute Genome Sequencing Center for Infectious Disease"/>
            <person name="Wu L."/>
            <person name="Ma J."/>
        </authorList>
    </citation>
    <scope>NUCLEOTIDE SEQUENCE [LARGE SCALE GENOMIC DNA]</scope>
    <source>
        <strain evidence="3">NBRC 112502</strain>
    </source>
</reference>
<organism evidence="2 3">
    <name type="scientific">Acidocella aquatica</name>
    <dbReference type="NCBI Taxonomy" id="1922313"/>
    <lineage>
        <taxon>Bacteria</taxon>
        <taxon>Pseudomonadati</taxon>
        <taxon>Pseudomonadota</taxon>
        <taxon>Alphaproteobacteria</taxon>
        <taxon>Acetobacterales</taxon>
        <taxon>Acidocellaceae</taxon>
        <taxon>Acidocella</taxon>
    </lineage>
</organism>
<dbReference type="InterPro" id="IPR004564">
    <property type="entry name" value="OM_lipoprot_carrier_LolA-like"/>
</dbReference>
<keyword evidence="2" id="KW-0449">Lipoprotein</keyword>
<keyword evidence="1" id="KW-0732">Signal</keyword>
<dbReference type="SUPFAM" id="SSF89392">
    <property type="entry name" value="Prokaryotic lipoproteins and lipoprotein localization factors"/>
    <property type="match status" value="1"/>
</dbReference>
<gene>
    <name evidence="2" type="ORF">GCM10010909_20450</name>
</gene>
<evidence type="ECO:0000313" key="2">
    <source>
        <dbReference type="EMBL" id="GLR67364.1"/>
    </source>
</evidence>
<accession>A0ABQ6AB68</accession>
<protein>
    <submittedName>
        <fullName evidence="2">Outer-membrane lipoprotein carrier protein</fullName>
    </submittedName>
</protein>
<dbReference type="EMBL" id="BSOS01000065">
    <property type="protein sequence ID" value="GLR67364.1"/>
    <property type="molecule type" value="Genomic_DNA"/>
</dbReference>
<dbReference type="CDD" id="cd16325">
    <property type="entry name" value="LolA"/>
    <property type="match status" value="1"/>
</dbReference>
<evidence type="ECO:0000256" key="1">
    <source>
        <dbReference type="ARBA" id="ARBA00022729"/>
    </source>
</evidence>
<dbReference type="PANTHER" id="PTHR35869:SF1">
    <property type="entry name" value="OUTER-MEMBRANE LIPOPROTEIN CARRIER PROTEIN"/>
    <property type="match status" value="1"/>
</dbReference>
<comment type="caution">
    <text evidence="2">The sequence shown here is derived from an EMBL/GenBank/DDBJ whole genome shotgun (WGS) entry which is preliminary data.</text>
</comment>
<name>A0ABQ6AB68_9PROT</name>
<dbReference type="RefSeq" id="WP_284258097.1">
    <property type="nucleotide sequence ID" value="NZ_BSOS01000065.1"/>
</dbReference>
<dbReference type="Pfam" id="PF03548">
    <property type="entry name" value="LolA"/>
    <property type="match status" value="1"/>
</dbReference>
<dbReference type="Gene3D" id="2.50.20.10">
    <property type="entry name" value="Lipoprotein localisation LolA/LolB/LppX"/>
    <property type="match status" value="1"/>
</dbReference>
<keyword evidence="3" id="KW-1185">Reference proteome</keyword>
<dbReference type="PANTHER" id="PTHR35869">
    <property type="entry name" value="OUTER-MEMBRANE LIPOPROTEIN CARRIER PROTEIN"/>
    <property type="match status" value="1"/>
</dbReference>
<proteinExistence type="predicted"/>